<protein>
    <submittedName>
        <fullName evidence="1">8766_t:CDS:1</fullName>
    </submittedName>
</protein>
<organism evidence="1 2">
    <name type="scientific">Ambispora gerdemannii</name>
    <dbReference type="NCBI Taxonomy" id="144530"/>
    <lineage>
        <taxon>Eukaryota</taxon>
        <taxon>Fungi</taxon>
        <taxon>Fungi incertae sedis</taxon>
        <taxon>Mucoromycota</taxon>
        <taxon>Glomeromycotina</taxon>
        <taxon>Glomeromycetes</taxon>
        <taxon>Archaeosporales</taxon>
        <taxon>Ambisporaceae</taxon>
        <taxon>Ambispora</taxon>
    </lineage>
</organism>
<dbReference type="AlphaFoldDB" id="A0A9N9DSV5"/>
<accession>A0A9N9DSV5</accession>
<proteinExistence type="predicted"/>
<keyword evidence="2" id="KW-1185">Reference proteome</keyword>
<comment type="caution">
    <text evidence="1">The sequence shown here is derived from an EMBL/GenBank/DDBJ whole genome shotgun (WGS) entry which is preliminary data.</text>
</comment>
<dbReference type="Proteomes" id="UP000789831">
    <property type="component" value="Unassembled WGS sequence"/>
</dbReference>
<evidence type="ECO:0000313" key="1">
    <source>
        <dbReference type="EMBL" id="CAG8647676.1"/>
    </source>
</evidence>
<sequence length="68" mass="7543">KTTLKFCNNIPSPLGSISNLLVSHPQDASSDSYTKVVLMTMYEPIPAIMQSQLTFWPSSSQLIQVQTQ</sequence>
<name>A0A9N9DSV5_9GLOM</name>
<dbReference type="EMBL" id="CAJVPL010004447">
    <property type="protein sequence ID" value="CAG8647676.1"/>
    <property type="molecule type" value="Genomic_DNA"/>
</dbReference>
<reference evidence="1" key="1">
    <citation type="submission" date="2021-06" db="EMBL/GenBank/DDBJ databases">
        <authorList>
            <person name="Kallberg Y."/>
            <person name="Tangrot J."/>
            <person name="Rosling A."/>
        </authorList>
    </citation>
    <scope>NUCLEOTIDE SEQUENCE</scope>
    <source>
        <strain evidence="1">MT106</strain>
    </source>
</reference>
<feature type="non-terminal residue" evidence="1">
    <location>
        <position position="1"/>
    </location>
</feature>
<gene>
    <name evidence="1" type="ORF">AGERDE_LOCUS11268</name>
</gene>
<evidence type="ECO:0000313" key="2">
    <source>
        <dbReference type="Proteomes" id="UP000789831"/>
    </source>
</evidence>